<evidence type="ECO:0000313" key="1">
    <source>
        <dbReference type="EMBL" id="QYW06343.1"/>
    </source>
</evidence>
<dbReference type="Proteomes" id="UP000827858">
    <property type="component" value="Segment"/>
</dbReference>
<protein>
    <submittedName>
        <fullName evidence="1">Uncharacterized protein</fullName>
    </submittedName>
</protein>
<organism evidence="1 2">
    <name type="scientific">Shewanella phage vB_SspM_M16-3</name>
    <dbReference type="NCBI Taxonomy" id="2866684"/>
    <lineage>
        <taxon>Viruses</taxon>
        <taxon>Duplodnaviria</taxon>
        <taxon>Heunggongvirae</taxon>
        <taxon>Uroviricota</taxon>
        <taxon>Caudoviricetes</taxon>
        <taxon>Peduoviridae</taxon>
        <taxon>Arsenicumvirus</taxon>
        <taxon>Arsenicumvirus M163</taxon>
    </lineage>
</organism>
<gene>
    <name evidence="1" type="ORF">M163_p53</name>
</gene>
<reference evidence="1" key="1">
    <citation type="submission" date="2021-07" db="EMBL/GenBank/DDBJ databases">
        <title>Identification, Characterization, and Genomic Analysis of Novel Shewanella Virulent Phage from a Gold Mine.</title>
        <authorList>
            <person name="Bujak K."/>
            <person name="Decewicz P."/>
            <person name="Radlinska M."/>
        </authorList>
    </citation>
    <scope>NUCLEOTIDE SEQUENCE</scope>
</reference>
<accession>A0AAE7WUX5</accession>
<sequence>MKMMYNKLNHRKTAHWLRQNARVSRCLKRYMPKEVN</sequence>
<dbReference type="EMBL" id="MZ568829">
    <property type="protein sequence ID" value="QYW06343.1"/>
    <property type="molecule type" value="Genomic_DNA"/>
</dbReference>
<keyword evidence="2" id="KW-1185">Reference proteome</keyword>
<proteinExistence type="predicted"/>
<name>A0AAE7WUX5_9CAUD</name>
<evidence type="ECO:0000313" key="2">
    <source>
        <dbReference type="Proteomes" id="UP000827858"/>
    </source>
</evidence>